<dbReference type="Proteomes" id="UP001230188">
    <property type="component" value="Unassembled WGS sequence"/>
</dbReference>
<organism evidence="2 3">
    <name type="scientific">Chrysophaeum taylorii</name>
    <dbReference type="NCBI Taxonomy" id="2483200"/>
    <lineage>
        <taxon>Eukaryota</taxon>
        <taxon>Sar</taxon>
        <taxon>Stramenopiles</taxon>
        <taxon>Ochrophyta</taxon>
        <taxon>Pelagophyceae</taxon>
        <taxon>Pelagomonadales</taxon>
        <taxon>Pelagomonadaceae</taxon>
        <taxon>Chrysophaeum</taxon>
    </lineage>
</organism>
<name>A0AAD7UDM1_9STRA</name>
<dbReference type="EMBL" id="JAQMWT010000376">
    <property type="protein sequence ID" value="KAJ8602574.1"/>
    <property type="molecule type" value="Genomic_DNA"/>
</dbReference>
<keyword evidence="3" id="KW-1185">Reference proteome</keyword>
<sequence>MESSFRRVIFRNQFVGRDAKRILSELPPGERLDEDFWNTLPEDYYPEVEVNGKVYKEIGRDKSKWSDVELPPLFLVEAAPYSRRLFDKFGKEKKEGDAPLGLAYDEDGLPVGDWQIEDTRFDSKGRTVLDANGRRRGYLEITGLIKEPERKRKFPTWGKKFGAALKDLAGVVGTFTIADAKLCLETENFGWQLGDDDVRVPPLVALRYAEDHCECESIVLFTGLSEIHLDNHEDHGDLHSMLQDLGYVCYNPPTMESRYWGDHIDNSPKIEQAPPDLNTPGPTWYTWFYRLPPYLMNLAVEGEEDDYLNGPIARRYKKKAQAEALLDKKLLDERKAALDARAANEKTKDWYKQYVAELGPERQLDDDDDDDDTPEKE</sequence>
<comment type="caution">
    <text evidence="2">The sequence shown here is derived from an EMBL/GenBank/DDBJ whole genome shotgun (WGS) entry which is preliminary data.</text>
</comment>
<evidence type="ECO:0000256" key="1">
    <source>
        <dbReference type="SAM" id="MobiDB-lite"/>
    </source>
</evidence>
<evidence type="ECO:0000313" key="3">
    <source>
        <dbReference type="Proteomes" id="UP001230188"/>
    </source>
</evidence>
<accession>A0AAD7UDM1</accession>
<feature type="compositionally biased region" description="Acidic residues" evidence="1">
    <location>
        <begin position="364"/>
        <end position="377"/>
    </location>
</feature>
<evidence type="ECO:0000313" key="2">
    <source>
        <dbReference type="EMBL" id="KAJ8602574.1"/>
    </source>
</evidence>
<protein>
    <submittedName>
        <fullName evidence="2">Uncharacterized protein</fullName>
    </submittedName>
</protein>
<feature type="region of interest" description="Disordered" evidence="1">
    <location>
        <begin position="355"/>
        <end position="377"/>
    </location>
</feature>
<dbReference type="AlphaFoldDB" id="A0AAD7UDM1"/>
<gene>
    <name evidence="2" type="ORF">CTAYLR_008769</name>
</gene>
<reference evidence="2" key="1">
    <citation type="submission" date="2023-01" db="EMBL/GenBank/DDBJ databases">
        <title>Metagenome sequencing of chrysophaentin producing Chrysophaeum taylorii.</title>
        <authorList>
            <person name="Davison J."/>
            <person name="Bewley C."/>
        </authorList>
    </citation>
    <scope>NUCLEOTIDE SEQUENCE</scope>
    <source>
        <strain evidence="2">NIES-1699</strain>
    </source>
</reference>
<proteinExistence type="predicted"/>